<dbReference type="GO" id="GO:0005886">
    <property type="term" value="C:plasma membrane"/>
    <property type="evidence" value="ECO:0007669"/>
    <property type="project" value="UniProtKB-SubCell"/>
</dbReference>
<keyword evidence="4 5" id="KW-0472">Membrane</keyword>
<feature type="transmembrane region" description="Helical" evidence="5">
    <location>
        <begin position="141"/>
        <end position="160"/>
    </location>
</feature>
<name>A0A4R6K093_9ACTN</name>
<dbReference type="Gene3D" id="3.40.50.300">
    <property type="entry name" value="P-loop containing nucleotide triphosphate hydrolases"/>
    <property type="match status" value="1"/>
</dbReference>
<dbReference type="PANTHER" id="PTHR43394:SF1">
    <property type="entry name" value="ATP-BINDING CASSETTE SUB-FAMILY B MEMBER 10, MITOCHONDRIAL"/>
    <property type="match status" value="1"/>
</dbReference>
<evidence type="ECO:0000256" key="3">
    <source>
        <dbReference type="ARBA" id="ARBA00022989"/>
    </source>
</evidence>
<reference evidence="8 9" key="1">
    <citation type="submission" date="2019-03" db="EMBL/GenBank/DDBJ databases">
        <title>Sequencing the genomes of 1000 actinobacteria strains.</title>
        <authorList>
            <person name="Klenk H.-P."/>
        </authorList>
    </citation>
    <scope>NUCLEOTIDE SEQUENCE [LARGE SCALE GENOMIC DNA]</scope>
    <source>
        <strain evidence="8 9">DSM 43805</strain>
    </source>
</reference>
<feature type="transmembrane region" description="Helical" evidence="5">
    <location>
        <begin position="282"/>
        <end position="305"/>
    </location>
</feature>
<evidence type="ECO:0000259" key="6">
    <source>
        <dbReference type="PROSITE" id="PS50893"/>
    </source>
</evidence>
<evidence type="ECO:0000256" key="2">
    <source>
        <dbReference type="ARBA" id="ARBA00022692"/>
    </source>
</evidence>
<evidence type="ECO:0000256" key="4">
    <source>
        <dbReference type="ARBA" id="ARBA00023136"/>
    </source>
</evidence>
<comment type="caution">
    <text evidence="8">The sequence shown here is derived from an EMBL/GenBank/DDBJ whole genome shotgun (WGS) entry which is preliminary data.</text>
</comment>
<evidence type="ECO:0000313" key="9">
    <source>
        <dbReference type="Proteomes" id="UP000294901"/>
    </source>
</evidence>
<accession>A0A4R6K093</accession>
<comment type="subcellular location">
    <subcellularLocation>
        <location evidence="1">Cell membrane</location>
        <topology evidence="1">Multi-pass membrane protein</topology>
    </subcellularLocation>
</comment>
<dbReference type="InterPro" id="IPR003439">
    <property type="entry name" value="ABC_transporter-like_ATP-bd"/>
</dbReference>
<dbReference type="InterPro" id="IPR027417">
    <property type="entry name" value="P-loop_NTPase"/>
</dbReference>
<dbReference type="SUPFAM" id="SSF90123">
    <property type="entry name" value="ABC transporter transmembrane region"/>
    <property type="match status" value="1"/>
</dbReference>
<dbReference type="PANTHER" id="PTHR43394">
    <property type="entry name" value="ATP-DEPENDENT PERMEASE MDL1, MITOCHONDRIAL"/>
    <property type="match status" value="1"/>
</dbReference>
<feature type="transmembrane region" description="Helical" evidence="5">
    <location>
        <begin position="27"/>
        <end position="48"/>
    </location>
</feature>
<evidence type="ECO:0000259" key="7">
    <source>
        <dbReference type="PROSITE" id="PS50929"/>
    </source>
</evidence>
<dbReference type="PROSITE" id="PS00211">
    <property type="entry name" value="ABC_TRANSPORTER_1"/>
    <property type="match status" value="1"/>
</dbReference>
<protein>
    <submittedName>
        <fullName evidence="8">ABC-type multidrug transport system fused ATPase/permease subunit</fullName>
    </submittedName>
</protein>
<evidence type="ECO:0000256" key="1">
    <source>
        <dbReference type="ARBA" id="ARBA00004651"/>
    </source>
</evidence>
<feature type="transmembrane region" description="Helical" evidence="5">
    <location>
        <begin position="166"/>
        <end position="186"/>
    </location>
</feature>
<feature type="domain" description="ABC transmembrane type-1" evidence="7">
    <location>
        <begin position="28"/>
        <end position="309"/>
    </location>
</feature>
<keyword evidence="9" id="KW-1185">Reference proteome</keyword>
<dbReference type="Proteomes" id="UP000294901">
    <property type="component" value="Unassembled WGS sequence"/>
</dbReference>
<dbReference type="CDD" id="cd07346">
    <property type="entry name" value="ABC_6TM_exporters"/>
    <property type="match status" value="1"/>
</dbReference>
<dbReference type="GO" id="GO:0005524">
    <property type="term" value="F:ATP binding"/>
    <property type="evidence" value="ECO:0007669"/>
    <property type="project" value="InterPro"/>
</dbReference>
<organism evidence="8 9">
    <name type="scientific">Paractinoplanes brasiliensis</name>
    <dbReference type="NCBI Taxonomy" id="52695"/>
    <lineage>
        <taxon>Bacteria</taxon>
        <taxon>Bacillati</taxon>
        <taxon>Actinomycetota</taxon>
        <taxon>Actinomycetes</taxon>
        <taxon>Micromonosporales</taxon>
        <taxon>Micromonosporaceae</taxon>
        <taxon>Paractinoplanes</taxon>
    </lineage>
</organism>
<dbReference type="InterPro" id="IPR017871">
    <property type="entry name" value="ABC_transporter-like_CS"/>
</dbReference>
<dbReference type="InterPro" id="IPR039421">
    <property type="entry name" value="Type_1_exporter"/>
</dbReference>
<dbReference type="Pfam" id="PF00005">
    <property type="entry name" value="ABC_tran"/>
    <property type="match status" value="1"/>
</dbReference>
<dbReference type="PROSITE" id="PS50893">
    <property type="entry name" value="ABC_TRANSPORTER_2"/>
    <property type="match status" value="1"/>
</dbReference>
<keyword evidence="3 5" id="KW-1133">Transmembrane helix</keyword>
<feature type="domain" description="ABC transporter" evidence="6">
    <location>
        <begin position="323"/>
        <end position="552"/>
    </location>
</feature>
<evidence type="ECO:0000256" key="5">
    <source>
        <dbReference type="SAM" id="Phobius"/>
    </source>
</evidence>
<dbReference type="EMBL" id="SNWR01000001">
    <property type="protein sequence ID" value="TDO40986.1"/>
    <property type="molecule type" value="Genomic_DNA"/>
</dbReference>
<dbReference type="InterPro" id="IPR011527">
    <property type="entry name" value="ABC1_TM_dom"/>
</dbReference>
<sequence length="564" mass="59692">MRQHGGVNLRGPAHFLFWLGRTNKGRVALGAFFGSVWFLSLAAMPWLISQAVDHGLAARDRGTLIGWSAVVLVVGAASAGLGIMRHRSMTKLRLAAALQTADLVMTHATRLGSALPRRVTAGEVVTIGISDVWTIGRAMNVGGVGVAATLAISVVATILFRTSPKLALVVLIGVPVLAFFVGPLLHRSQKAGLGYREQQGELNARLVDVLGGLRILNGLGGKQTHLSRYDRQSARLRDQGYRVGGPSSWIGALGDGLPVVFLAVVVWLAARLAASGELTVGQLIAVYGYTAMLVIPVNVLIFCSFDVTRGLVAARRVVDFLRLPCDDLSGAPGPDRPAVLHDPASGVTAEPGRLTALAGARPADAAEVIDRLGRYGPTDATWGGRPLTEIAQPEIRARILVAEPGADLFAGRLRDVVAGRDDPDDDRVHAAITTAVAHDVASDLARPIEWSGRNISGGQRQRVRLARAVHADPEMLLAAEPTSAVDAHTESAIAERLTAARRGRGTVVATTSPVLLDRADVVHYLVDGRVAATGTHRELLDSCPGYHALVTRVFGEDEGEGDDR</sequence>
<dbReference type="GO" id="GO:0016887">
    <property type="term" value="F:ATP hydrolysis activity"/>
    <property type="evidence" value="ECO:0007669"/>
    <property type="project" value="InterPro"/>
</dbReference>
<feature type="transmembrane region" description="Helical" evidence="5">
    <location>
        <begin position="249"/>
        <end position="270"/>
    </location>
</feature>
<dbReference type="PROSITE" id="PS50929">
    <property type="entry name" value="ABC_TM1F"/>
    <property type="match status" value="1"/>
</dbReference>
<dbReference type="OrthoDB" id="4966664at2"/>
<dbReference type="InterPro" id="IPR036640">
    <property type="entry name" value="ABC1_TM_sf"/>
</dbReference>
<gene>
    <name evidence="8" type="ORF">C8E87_4709</name>
</gene>
<evidence type="ECO:0000313" key="8">
    <source>
        <dbReference type="EMBL" id="TDO40986.1"/>
    </source>
</evidence>
<dbReference type="SUPFAM" id="SSF52540">
    <property type="entry name" value="P-loop containing nucleoside triphosphate hydrolases"/>
    <property type="match status" value="1"/>
</dbReference>
<keyword evidence="2 5" id="KW-0812">Transmembrane</keyword>
<dbReference type="Gene3D" id="1.20.1560.10">
    <property type="entry name" value="ABC transporter type 1, transmembrane domain"/>
    <property type="match status" value="1"/>
</dbReference>
<dbReference type="GO" id="GO:0015421">
    <property type="term" value="F:ABC-type oligopeptide transporter activity"/>
    <property type="evidence" value="ECO:0007669"/>
    <property type="project" value="TreeGrafter"/>
</dbReference>
<proteinExistence type="predicted"/>
<feature type="transmembrane region" description="Helical" evidence="5">
    <location>
        <begin position="64"/>
        <end position="84"/>
    </location>
</feature>
<dbReference type="Pfam" id="PF00664">
    <property type="entry name" value="ABC_membrane"/>
    <property type="match status" value="1"/>
</dbReference>
<dbReference type="AlphaFoldDB" id="A0A4R6K093"/>